<dbReference type="PANTHER" id="PTHR35810:SF1">
    <property type="entry name" value="CYTOPLASMIC PROTEIN"/>
    <property type="match status" value="1"/>
</dbReference>
<protein>
    <submittedName>
        <fullName evidence="1">DNA-binding protein</fullName>
    </submittedName>
</protein>
<dbReference type="PIRSF" id="PIRSF015268">
    <property type="entry name" value="Virulence_RhuM"/>
    <property type="match status" value="1"/>
</dbReference>
<reference evidence="1 2" key="1">
    <citation type="journal article" date="2016" name="Sci. Rep.">
        <title>Evaluation of genetic diversity among strains of the human gut commensal Bifidobacterium adolescentis.</title>
        <authorList>
            <person name="Duranti S."/>
            <person name="Milani C."/>
            <person name="Lugli G.A."/>
            <person name="Mancabelli L."/>
            <person name="Turroni F."/>
            <person name="Ferrario C."/>
            <person name="Mangifesta M."/>
            <person name="Viappiani A."/>
            <person name="Sanchez B."/>
            <person name="Margolles A."/>
            <person name="van Sinderen D."/>
            <person name="Ventura M."/>
        </authorList>
    </citation>
    <scope>NUCLEOTIDE SEQUENCE [LARGE SCALE GENOMIC DNA]</scope>
    <source>
        <strain evidence="1 2">487B</strain>
    </source>
</reference>
<proteinExistence type="predicted"/>
<dbReference type="RefSeq" id="WP_085392954.1">
    <property type="nucleotide sequence ID" value="NZ_LNKD01000001.1"/>
</dbReference>
<dbReference type="InterPro" id="IPR011204">
    <property type="entry name" value="Virulence_RhuM-like"/>
</dbReference>
<dbReference type="EMBL" id="LNKD01000001">
    <property type="protein sequence ID" value="OSG87844.1"/>
    <property type="molecule type" value="Genomic_DNA"/>
</dbReference>
<dbReference type="Pfam" id="PF13310">
    <property type="entry name" value="Virulence_RhuM"/>
    <property type="match status" value="1"/>
</dbReference>
<dbReference type="Proteomes" id="UP000193377">
    <property type="component" value="Unassembled WGS sequence"/>
</dbReference>
<gene>
    <name evidence="1" type="ORF">B0487_0762</name>
</gene>
<dbReference type="AlphaFoldDB" id="A0A1X2Z0D5"/>
<name>A0A1X2Z0D5_BIFAD</name>
<evidence type="ECO:0000313" key="2">
    <source>
        <dbReference type="Proteomes" id="UP000193377"/>
    </source>
</evidence>
<organism evidence="1 2">
    <name type="scientific">Bifidobacterium adolescentis</name>
    <dbReference type="NCBI Taxonomy" id="1680"/>
    <lineage>
        <taxon>Bacteria</taxon>
        <taxon>Bacillati</taxon>
        <taxon>Actinomycetota</taxon>
        <taxon>Actinomycetes</taxon>
        <taxon>Bifidobacteriales</taxon>
        <taxon>Bifidobacteriaceae</taxon>
        <taxon>Bifidobacterium</taxon>
    </lineage>
</organism>
<dbReference type="GO" id="GO:0003677">
    <property type="term" value="F:DNA binding"/>
    <property type="evidence" value="ECO:0007669"/>
    <property type="project" value="UniProtKB-KW"/>
</dbReference>
<dbReference type="PANTHER" id="PTHR35810">
    <property type="entry name" value="CYTOPLASMIC PROTEIN-RELATED"/>
    <property type="match status" value="1"/>
</dbReference>
<keyword evidence="1" id="KW-0238">DNA-binding</keyword>
<evidence type="ECO:0000313" key="1">
    <source>
        <dbReference type="EMBL" id="OSG87844.1"/>
    </source>
</evidence>
<comment type="caution">
    <text evidence="1">The sequence shown here is derived from an EMBL/GenBank/DDBJ whole genome shotgun (WGS) entry which is preliminary data.</text>
</comment>
<sequence length="334" mass="38528">MADEPQKGRIILYQEDGRNVPVEVTYWRETFWLTQQKMAELFNVTVPTINEHLKNIFSSGELTETSTIRKSRIVRQEGSRQVSREISFYNLDAIIAVGYRVNSRQATQFRQWATGILREYIVKGFALNDDMLKNGRPFGDDYFEELLDRIRDIRTSERRFWQKVTDLFSEVSYDYDPNSQTARDFFASCQNKMHYAVTHQTAAEIVMDRVDAGKPNMGLTTWKGAPKGHPRSTDVTVAKNYLNEREMKALNTLTTGLLDLVEARVLNHTLTSMEECATLIDQYISLSGMPLLEGKGNRGHEQMRRKALDEFHKWDAARESDFDRFAKGLDGTGR</sequence>
<accession>A0A1X2Z0D5</accession>